<dbReference type="EMBL" id="LDPG01000007">
    <property type="protein sequence ID" value="KLV18389.1"/>
    <property type="molecule type" value="Genomic_DNA"/>
</dbReference>
<evidence type="ECO:0000259" key="1">
    <source>
        <dbReference type="PROSITE" id="PS50943"/>
    </source>
</evidence>
<gene>
    <name evidence="2" type="ORF">ABW01_13510</name>
</gene>
<proteinExistence type="predicted"/>
<dbReference type="AlphaFoldDB" id="A0A0J1HXH7"/>
<evidence type="ECO:0000313" key="3">
    <source>
        <dbReference type="Proteomes" id="UP000035904"/>
    </source>
</evidence>
<dbReference type="SMART" id="SM00530">
    <property type="entry name" value="HTH_XRE"/>
    <property type="match status" value="1"/>
</dbReference>
<name>A0A0J1HXH7_BACAN</name>
<dbReference type="SUPFAM" id="SSF47413">
    <property type="entry name" value="lambda repressor-like DNA-binding domains"/>
    <property type="match status" value="1"/>
</dbReference>
<dbReference type="GO" id="GO:0003677">
    <property type="term" value="F:DNA binding"/>
    <property type="evidence" value="ECO:0007669"/>
    <property type="project" value="InterPro"/>
</dbReference>
<comment type="caution">
    <text evidence="2">The sequence shown here is derived from an EMBL/GenBank/DDBJ whole genome shotgun (WGS) entry which is preliminary data.</text>
</comment>
<feature type="domain" description="HTH cro/C1-type" evidence="1">
    <location>
        <begin position="81"/>
        <end position="136"/>
    </location>
</feature>
<reference evidence="2 3" key="1">
    <citation type="submission" date="2015-05" db="EMBL/GenBank/DDBJ databases">
        <title>Whole genome sequence and identification of bacterial endophytes from Costus igneus.</title>
        <authorList>
            <person name="Lee Y.P."/>
            <person name="Gan H.M."/>
            <person name="Eng W."/>
            <person name="Wheatley M.S."/>
            <person name="Caraballo A."/>
            <person name="Polter S."/>
            <person name="Savka M.A."/>
            <person name="Hudson A.O."/>
        </authorList>
    </citation>
    <scope>NUCLEOTIDE SEQUENCE [LARGE SCALE GENOMIC DNA]</scope>
    <source>
        <strain evidence="2 3">RIT375</strain>
    </source>
</reference>
<dbReference type="PROSITE" id="PS50943">
    <property type="entry name" value="HTH_CROC1"/>
    <property type="match status" value="1"/>
</dbReference>
<dbReference type="Proteomes" id="UP000035904">
    <property type="component" value="Unassembled WGS sequence"/>
</dbReference>
<dbReference type="RefSeq" id="WP_044784620.1">
    <property type="nucleotide sequence ID" value="NZ_LDPG01000007.1"/>
</dbReference>
<protein>
    <recommendedName>
        <fullName evidence="1">HTH cro/C1-type domain-containing protein</fullName>
    </recommendedName>
</protein>
<dbReference type="InterPro" id="IPR010982">
    <property type="entry name" value="Lambda_DNA-bd_dom_sf"/>
</dbReference>
<accession>A0A0J1HXH7</accession>
<organism evidence="2 3">
    <name type="scientific">Bacillus anthracis</name>
    <name type="common">anthrax bacterium</name>
    <dbReference type="NCBI Taxonomy" id="1392"/>
    <lineage>
        <taxon>Bacteria</taxon>
        <taxon>Bacillati</taxon>
        <taxon>Bacillota</taxon>
        <taxon>Bacilli</taxon>
        <taxon>Bacillales</taxon>
        <taxon>Bacillaceae</taxon>
        <taxon>Bacillus</taxon>
        <taxon>Bacillus cereus group</taxon>
    </lineage>
</organism>
<evidence type="ECO:0000313" key="2">
    <source>
        <dbReference type="EMBL" id="KLV18389.1"/>
    </source>
</evidence>
<dbReference type="Gene3D" id="1.10.260.40">
    <property type="entry name" value="lambda repressor-like DNA-binding domains"/>
    <property type="match status" value="1"/>
</dbReference>
<dbReference type="CDD" id="cd00093">
    <property type="entry name" value="HTH_XRE"/>
    <property type="match status" value="1"/>
</dbReference>
<dbReference type="InterPro" id="IPR001387">
    <property type="entry name" value="Cro/C1-type_HTH"/>
</dbReference>
<sequence>MNEKSTSFQIDLSPRILEEVERYVTYQNIRRKLQGSEEEIQVEDIVKAALIHYLGQLEQAIELNKFKKIASDVQFPLKNNIAEIMLKNGMKQAELSRKTGIKSGNMSMIVNNKVQPSMENFLKIWSVLKFPPLHEIFYRDYLK</sequence>
<dbReference type="Pfam" id="PF13443">
    <property type="entry name" value="HTH_26"/>
    <property type="match status" value="1"/>
</dbReference>
<dbReference type="PATRIC" id="fig|1392.242.peg.5734"/>